<accession>A0A8S0R0S9</accession>
<dbReference type="Gramene" id="OE9A087897T1">
    <property type="protein sequence ID" value="OE9A087897C1"/>
    <property type="gene ID" value="OE9A087897"/>
</dbReference>
<dbReference type="AlphaFoldDB" id="A0A8S0R0S9"/>
<gene>
    <name evidence="1" type="ORF">OLEA9_A087897</name>
</gene>
<evidence type="ECO:0000313" key="1">
    <source>
        <dbReference type="EMBL" id="CAA2971934.1"/>
    </source>
</evidence>
<sequence>MKMKSEDIVHELSITHKQDPTALAGNKVLPIAESAQSLSINNNDQCPNVEKKDIAKGDKSRAVSRMKELMRWAAAAAATKSEKGGKYIGRKVLQFRNRSILKAIPDDSQCSNDTPKISFRWDVESCSTISTISLASSLNHEQIKNAPSVNSTPLHVRDQCVGTTGNWITTDSECKIQSFSSSLFMLRYTALIDDLHCEHFFVLDSRRARTMKIRFR</sequence>
<dbReference type="OrthoDB" id="1889663at2759"/>
<name>A0A8S0R0S9_OLEEU</name>
<organism evidence="1 2">
    <name type="scientific">Olea europaea subsp. europaea</name>
    <dbReference type="NCBI Taxonomy" id="158383"/>
    <lineage>
        <taxon>Eukaryota</taxon>
        <taxon>Viridiplantae</taxon>
        <taxon>Streptophyta</taxon>
        <taxon>Embryophyta</taxon>
        <taxon>Tracheophyta</taxon>
        <taxon>Spermatophyta</taxon>
        <taxon>Magnoliopsida</taxon>
        <taxon>eudicotyledons</taxon>
        <taxon>Gunneridae</taxon>
        <taxon>Pentapetalae</taxon>
        <taxon>asterids</taxon>
        <taxon>lamiids</taxon>
        <taxon>Lamiales</taxon>
        <taxon>Oleaceae</taxon>
        <taxon>Oleeae</taxon>
        <taxon>Olea</taxon>
    </lineage>
</organism>
<dbReference type="EMBL" id="CACTIH010002031">
    <property type="protein sequence ID" value="CAA2971934.1"/>
    <property type="molecule type" value="Genomic_DNA"/>
</dbReference>
<evidence type="ECO:0000313" key="2">
    <source>
        <dbReference type="Proteomes" id="UP000594638"/>
    </source>
</evidence>
<reference evidence="1 2" key="1">
    <citation type="submission" date="2019-12" db="EMBL/GenBank/DDBJ databases">
        <authorList>
            <person name="Alioto T."/>
            <person name="Alioto T."/>
            <person name="Gomez Garrido J."/>
        </authorList>
    </citation>
    <scope>NUCLEOTIDE SEQUENCE [LARGE SCALE GENOMIC DNA]</scope>
</reference>
<dbReference type="Proteomes" id="UP000594638">
    <property type="component" value="Unassembled WGS sequence"/>
</dbReference>
<comment type="caution">
    <text evidence="1">The sequence shown here is derived from an EMBL/GenBank/DDBJ whole genome shotgun (WGS) entry which is preliminary data.</text>
</comment>
<proteinExistence type="predicted"/>
<dbReference type="PANTHER" id="PTHR36038">
    <property type="entry name" value="OS06G0102750 PROTEIN"/>
    <property type="match status" value="1"/>
</dbReference>
<dbReference type="PANTHER" id="PTHR36038:SF3">
    <property type="entry name" value="OVATE FAMILY PROTEIN"/>
    <property type="match status" value="1"/>
</dbReference>
<protein>
    <submittedName>
        <fullName evidence="1">Uncharacterized protein</fullName>
    </submittedName>
</protein>
<keyword evidence="2" id="KW-1185">Reference proteome</keyword>